<comment type="caution">
    <text evidence="6">The sequence shown here is derived from an EMBL/GenBank/DDBJ whole genome shotgun (WGS) entry which is preliminary data.</text>
</comment>
<dbReference type="PANTHER" id="PTHR43701">
    <property type="entry name" value="MEMBRANE TRANSPORTER PROTEIN MJ0441-RELATED"/>
    <property type="match status" value="1"/>
</dbReference>
<dbReference type="Proteomes" id="UP000016569">
    <property type="component" value="Unassembled WGS sequence"/>
</dbReference>
<proteinExistence type="inferred from homology"/>
<feature type="transmembrane region" description="Helical" evidence="5">
    <location>
        <begin position="101"/>
        <end position="119"/>
    </location>
</feature>
<name>A0A8E0NC76_9CAUL</name>
<feature type="transmembrane region" description="Helical" evidence="5">
    <location>
        <begin position="204"/>
        <end position="223"/>
    </location>
</feature>
<comment type="subcellular location">
    <subcellularLocation>
        <location evidence="5">Cell membrane</location>
        <topology evidence="5">Multi-pass membrane protein</topology>
    </subcellularLocation>
    <subcellularLocation>
        <location evidence="1">Membrane</location>
        <topology evidence="1">Multi-pass membrane protein</topology>
    </subcellularLocation>
</comment>
<keyword evidence="5" id="KW-1003">Cell membrane</keyword>
<dbReference type="GO" id="GO:0005886">
    <property type="term" value="C:plasma membrane"/>
    <property type="evidence" value="ECO:0007669"/>
    <property type="project" value="UniProtKB-SubCell"/>
</dbReference>
<dbReference type="PANTHER" id="PTHR43701:SF12">
    <property type="entry name" value="MEMBRANE TRANSPORTER PROTEIN YTNM-RELATED"/>
    <property type="match status" value="1"/>
</dbReference>
<evidence type="ECO:0000313" key="6">
    <source>
        <dbReference type="EMBL" id="GAD59668.1"/>
    </source>
</evidence>
<dbReference type="OrthoDB" id="45564at2"/>
<gene>
    <name evidence="6" type="ORF">MBEBAB_1918</name>
</gene>
<accession>A0A8E0NC76</accession>
<feature type="transmembrane region" description="Helical" evidence="5">
    <location>
        <begin position="72"/>
        <end position="94"/>
    </location>
</feature>
<evidence type="ECO:0000256" key="3">
    <source>
        <dbReference type="ARBA" id="ARBA00022989"/>
    </source>
</evidence>
<dbReference type="AlphaFoldDB" id="A0A8E0NC76"/>
<feature type="transmembrane region" description="Helical" evidence="5">
    <location>
        <begin position="177"/>
        <end position="197"/>
    </location>
</feature>
<dbReference type="Pfam" id="PF01925">
    <property type="entry name" value="TauE"/>
    <property type="match status" value="1"/>
</dbReference>
<protein>
    <recommendedName>
        <fullName evidence="5">Probable membrane transporter protein</fullName>
    </recommendedName>
</protein>
<evidence type="ECO:0000256" key="5">
    <source>
        <dbReference type="RuleBase" id="RU363041"/>
    </source>
</evidence>
<keyword evidence="4 5" id="KW-0472">Membrane</keyword>
<keyword evidence="2 5" id="KW-0812">Transmembrane</keyword>
<dbReference type="InterPro" id="IPR002781">
    <property type="entry name" value="TM_pro_TauE-like"/>
</dbReference>
<dbReference type="InterPro" id="IPR051598">
    <property type="entry name" value="TSUP/Inactive_protease-like"/>
</dbReference>
<keyword evidence="3 5" id="KW-1133">Transmembrane helix</keyword>
<comment type="similarity">
    <text evidence="5">Belongs to the 4-toluene sulfonate uptake permease (TSUP) (TC 2.A.102) family.</text>
</comment>
<dbReference type="EMBL" id="BATC01000034">
    <property type="protein sequence ID" value="GAD59668.1"/>
    <property type="molecule type" value="Genomic_DNA"/>
</dbReference>
<keyword evidence="7" id="KW-1185">Reference proteome</keyword>
<evidence type="ECO:0000256" key="4">
    <source>
        <dbReference type="ARBA" id="ARBA00023136"/>
    </source>
</evidence>
<feature type="transmembrane region" description="Helical" evidence="5">
    <location>
        <begin position="235"/>
        <end position="255"/>
    </location>
</feature>
<evidence type="ECO:0000256" key="1">
    <source>
        <dbReference type="ARBA" id="ARBA00004141"/>
    </source>
</evidence>
<dbReference type="RefSeq" id="WP_021697762.1">
    <property type="nucleotide sequence ID" value="NZ_BATC01000034.1"/>
</dbReference>
<evidence type="ECO:0000256" key="2">
    <source>
        <dbReference type="ARBA" id="ARBA00022692"/>
    </source>
</evidence>
<organism evidence="6 7">
    <name type="scientific">Brevundimonas abyssalis TAR-001</name>
    <dbReference type="NCBI Taxonomy" id="1391729"/>
    <lineage>
        <taxon>Bacteria</taxon>
        <taxon>Pseudomonadati</taxon>
        <taxon>Pseudomonadota</taxon>
        <taxon>Alphaproteobacteria</taxon>
        <taxon>Caulobacterales</taxon>
        <taxon>Caulobacteraceae</taxon>
        <taxon>Brevundimonas</taxon>
    </lineage>
</organism>
<evidence type="ECO:0000313" key="7">
    <source>
        <dbReference type="Proteomes" id="UP000016569"/>
    </source>
</evidence>
<sequence length="257" mass="26754">MEEFFLFAAVGFLAQLVDGALGMAYGVISATVLLSMGVPPATASASIHASKIATGAASGLSHLMHRNVDKDILWRLALAGAVGGVAGTFLVTAIPGAAIKPWVIGWLLFMGLLILWRAWRGAPPPVRPFRRRGVLGLAGGFLDAIGGGGWGPTVTTTLVGSGVPPRYAVGTANTAEFFVAVTVTIAFVTALLTGHWIETPRMDTHIWAVAGLMTGGVVAAPLAGWITRILPMRGLTWVIGLLIVGLALFQLVQILRG</sequence>
<reference evidence="7" key="1">
    <citation type="journal article" date="2013" name="Genome Announc.">
        <title>Draft Genome Sequence of the Dimorphic Prosthecate Bacterium Brevundimonas abyssalis TAR-001T.</title>
        <authorList>
            <person name="Tsubouchi T."/>
            <person name="Nishi S."/>
            <person name="Usui K."/>
            <person name="Shimane Y."/>
            <person name="Takaki Y."/>
            <person name="Maruyama T."/>
            <person name="Hatada Y."/>
        </authorList>
    </citation>
    <scope>NUCLEOTIDE SEQUENCE [LARGE SCALE GENOMIC DNA]</scope>
    <source>
        <strain evidence="7">TAR-001</strain>
    </source>
</reference>